<sequence>MNNQLIYTDEKKLQMQISYNEDYSKQVNNAIAALKLLAGELTDEQLRTFLSAPESLAGELVGKAKADYDRWMSNAPESVKASSPFSDGGVPAKVLAIHKKLSKPFGMSFDANEIVDGVCTLTKDGKEVLKKHCSIYGNDKAKKVYELSVKAAKVLNDLDKEIRLNNASAECVECWGRWQGYITINDRKAGEVYQPNPYLLDQLRE</sequence>
<dbReference type="Proteomes" id="UP000651085">
    <property type="component" value="Unassembled WGS sequence"/>
</dbReference>
<gene>
    <name evidence="1" type="ORF">H8744_11590</name>
</gene>
<evidence type="ECO:0000313" key="2">
    <source>
        <dbReference type="Proteomes" id="UP000651085"/>
    </source>
</evidence>
<keyword evidence="2" id="KW-1185">Reference proteome</keyword>
<protein>
    <submittedName>
        <fullName evidence="1">Uncharacterized protein</fullName>
    </submittedName>
</protein>
<name>A0A926F8N6_9BACT</name>
<reference evidence="1" key="1">
    <citation type="submission" date="2020-08" db="EMBL/GenBank/DDBJ databases">
        <title>Genome public.</title>
        <authorList>
            <person name="Liu C."/>
            <person name="Sun Q."/>
        </authorList>
    </citation>
    <scope>NUCLEOTIDE SEQUENCE</scope>
    <source>
        <strain evidence="1">N12</strain>
    </source>
</reference>
<proteinExistence type="predicted"/>
<dbReference type="AlphaFoldDB" id="A0A926F8N6"/>
<organism evidence="1 2">
    <name type="scientific">Jilunia laotingensis</name>
    <dbReference type="NCBI Taxonomy" id="2763675"/>
    <lineage>
        <taxon>Bacteria</taxon>
        <taxon>Pseudomonadati</taxon>
        <taxon>Bacteroidota</taxon>
        <taxon>Bacteroidia</taxon>
        <taxon>Bacteroidales</taxon>
        <taxon>Bacteroidaceae</taxon>
        <taxon>Jilunia</taxon>
    </lineage>
</organism>
<comment type="caution">
    <text evidence="1">The sequence shown here is derived from an EMBL/GenBank/DDBJ whole genome shotgun (WGS) entry which is preliminary data.</text>
</comment>
<accession>A0A926F8N6</accession>
<dbReference type="EMBL" id="JACRTF010000001">
    <property type="protein sequence ID" value="MBC8593875.1"/>
    <property type="molecule type" value="Genomic_DNA"/>
</dbReference>
<evidence type="ECO:0000313" key="1">
    <source>
        <dbReference type="EMBL" id="MBC8593875.1"/>
    </source>
</evidence>
<dbReference type="RefSeq" id="WP_262434983.1">
    <property type="nucleotide sequence ID" value="NZ_JACRTF010000001.1"/>
</dbReference>